<dbReference type="FunFam" id="3.10.250.10:FF:000006">
    <property type="entry name" value="neurotrypsin isoform X2"/>
    <property type="match status" value="1"/>
</dbReference>
<evidence type="ECO:0000313" key="17">
    <source>
        <dbReference type="EMBL" id="RXN10152.1"/>
    </source>
</evidence>
<dbReference type="Proteomes" id="UP000290572">
    <property type="component" value="Unassembled WGS sequence"/>
</dbReference>
<organism evidence="17 18">
    <name type="scientific">Labeo rohita</name>
    <name type="common">Indian major carp</name>
    <name type="synonym">Cyprinus rohita</name>
    <dbReference type="NCBI Taxonomy" id="84645"/>
    <lineage>
        <taxon>Eukaryota</taxon>
        <taxon>Metazoa</taxon>
        <taxon>Chordata</taxon>
        <taxon>Craniata</taxon>
        <taxon>Vertebrata</taxon>
        <taxon>Euteleostomi</taxon>
        <taxon>Actinopterygii</taxon>
        <taxon>Neopterygii</taxon>
        <taxon>Teleostei</taxon>
        <taxon>Ostariophysi</taxon>
        <taxon>Cypriniformes</taxon>
        <taxon>Cyprinidae</taxon>
        <taxon>Labeoninae</taxon>
        <taxon>Labeonini</taxon>
        <taxon>Labeo</taxon>
    </lineage>
</organism>
<keyword evidence="13" id="KW-0645">Protease</keyword>
<dbReference type="PANTHER" id="PTHR48071">
    <property type="entry name" value="SRCR DOMAIN-CONTAINING PROTEIN"/>
    <property type="match status" value="1"/>
</dbReference>
<dbReference type="Pfam" id="PF00530">
    <property type="entry name" value="SRCR"/>
    <property type="match status" value="4"/>
</dbReference>
<dbReference type="AlphaFoldDB" id="A0A498LQZ7"/>
<dbReference type="PROSITE" id="PS50070">
    <property type="entry name" value="KRINGLE_2"/>
    <property type="match status" value="1"/>
</dbReference>
<protein>
    <recommendedName>
        <fullName evidence="3">Neurotrypsin</fullName>
    </recommendedName>
    <alternativeName>
        <fullName evidence="10">Serine protease 12</fullName>
    </alternativeName>
</protein>
<gene>
    <name evidence="17" type="ORF">ROHU_030946</name>
</gene>
<evidence type="ECO:0000256" key="11">
    <source>
        <dbReference type="PROSITE-ProRule" id="PRU00121"/>
    </source>
</evidence>
<dbReference type="InterPro" id="IPR013806">
    <property type="entry name" value="Kringle-like"/>
</dbReference>
<reference evidence="17 18" key="1">
    <citation type="submission" date="2018-03" db="EMBL/GenBank/DDBJ databases">
        <title>Draft genome sequence of Rohu Carp (Labeo rohita).</title>
        <authorList>
            <person name="Das P."/>
            <person name="Kushwaha B."/>
            <person name="Joshi C.G."/>
            <person name="Kumar D."/>
            <person name="Nagpure N.S."/>
            <person name="Sahoo L."/>
            <person name="Das S.P."/>
            <person name="Bit A."/>
            <person name="Patnaik S."/>
            <person name="Meher P.K."/>
            <person name="Jayasankar P."/>
            <person name="Koringa P.G."/>
            <person name="Patel N.V."/>
            <person name="Hinsu A.T."/>
            <person name="Kumar R."/>
            <person name="Pandey M."/>
            <person name="Agarwal S."/>
            <person name="Srivastava S."/>
            <person name="Singh M."/>
            <person name="Iquebal M.A."/>
            <person name="Jaiswal S."/>
            <person name="Angadi U.B."/>
            <person name="Kumar N."/>
            <person name="Raza M."/>
            <person name="Shah T.M."/>
            <person name="Rai A."/>
            <person name="Jena J.K."/>
        </authorList>
    </citation>
    <scope>NUCLEOTIDE SEQUENCE [LARGE SCALE GENOMIC DNA]</scope>
    <source>
        <strain evidence="17">DASCIFA01</strain>
        <tissue evidence="17">Testis</tissue>
    </source>
</reference>
<feature type="domain" description="Kringle" evidence="14">
    <location>
        <begin position="134"/>
        <end position="201"/>
    </location>
</feature>
<dbReference type="SUPFAM" id="SSF56487">
    <property type="entry name" value="SRCR-like"/>
    <property type="match status" value="4"/>
</dbReference>
<feature type="disulfide bond" evidence="12">
    <location>
        <begin position="488"/>
        <end position="498"/>
    </location>
</feature>
<dbReference type="FunFam" id="3.10.250.10:FF:000005">
    <property type="entry name" value="Neurotrypsin isoform A"/>
    <property type="match status" value="3"/>
</dbReference>
<comment type="function">
    <text evidence="1">Plays a role in neuronal plasticity and the proteolytic action may subserve structural reorganizations associated with learning and memory operations.</text>
</comment>
<dbReference type="GO" id="GO:0005576">
    <property type="term" value="C:extracellular region"/>
    <property type="evidence" value="ECO:0007669"/>
    <property type="project" value="UniProtKB-SubCell"/>
</dbReference>
<evidence type="ECO:0000256" key="4">
    <source>
        <dbReference type="ARBA" id="ARBA00022525"/>
    </source>
</evidence>
<dbReference type="SMART" id="SM00202">
    <property type="entry name" value="SR"/>
    <property type="match status" value="4"/>
</dbReference>
<feature type="disulfide bond" evidence="12">
    <location>
        <begin position="562"/>
        <end position="626"/>
    </location>
</feature>
<dbReference type="PRINTS" id="PR00018">
    <property type="entry name" value="KRINGLE"/>
</dbReference>
<keyword evidence="13" id="KW-0720">Serine protease</keyword>
<feature type="disulfide bond" evidence="12">
    <location>
        <begin position="350"/>
        <end position="411"/>
    </location>
</feature>
<dbReference type="FunFam" id="2.40.10.10:FF:000053">
    <property type="entry name" value="Neurotrypsin"/>
    <property type="match status" value="1"/>
</dbReference>
<dbReference type="SUPFAM" id="SSF50494">
    <property type="entry name" value="Trypsin-like serine proteases"/>
    <property type="match status" value="1"/>
</dbReference>
<evidence type="ECO:0000256" key="13">
    <source>
        <dbReference type="RuleBase" id="RU363034"/>
    </source>
</evidence>
<dbReference type="PROSITE" id="PS00134">
    <property type="entry name" value="TRYPSIN_HIS"/>
    <property type="match status" value="1"/>
</dbReference>
<evidence type="ECO:0000259" key="15">
    <source>
        <dbReference type="PROSITE" id="PS50240"/>
    </source>
</evidence>
<keyword evidence="8 12" id="KW-1015">Disulfide bond</keyword>
<dbReference type="Gene3D" id="2.40.10.10">
    <property type="entry name" value="Trypsin-like serine proteases"/>
    <property type="match status" value="1"/>
</dbReference>
<feature type="disulfide bond" evidence="12">
    <location>
        <begin position="606"/>
        <end position="616"/>
    </location>
</feature>
<feature type="disulfide bond" evidence="12">
    <location>
        <begin position="444"/>
        <end position="508"/>
    </location>
</feature>
<keyword evidence="9" id="KW-0325">Glycoprotein</keyword>
<evidence type="ECO:0000256" key="12">
    <source>
        <dbReference type="PROSITE-ProRule" id="PRU00196"/>
    </source>
</evidence>
<dbReference type="GO" id="GO:0004252">
    <property type="term" value="F:serine-type endopeptidase activity"/>
    <property type="evidence" value="ECO:0007669"/>
    <property type="project" value="InterPro"/>
</dbReference>
<comment type="caution">
    <text evidence="17">The sequence shown here is derived from an EMBL/GenBank/DDBJ whole genome shotgun (WGS) entry which is preliminary data.</text>
</comment>
<dbReference type="InterPro" id="IPR033116">
    <property type="entry name" value="TRYPSIN_SER"/>
</dbReference>
<dbReference type="InterPro" id="IPR018056">
    <property type="entry name" value="Kringle_CS"/>
</dbReference>
<feature type="disulfide bond" evidence="12">
    <location>
        <begin position="575"/>
        <end position="636"/>
    </location>
</feature>
<keyword evidence="4" id="KW-0964">Secreted</keyword>
<name>A0A498LQZ7_LABRO</name>
<feature type="disulfide bond" evidence="12">
    <location>
        <begin position="228"/>
        <end position="292"/>
    </location>
</feature>
<dbReference type="PRINTS" id="PR00722">
    <property type="entry name" value="CHYMOTRYPSIN"/>
</dbReference>
<evidence type="ECO:0000259" key="14">
    <source>
        <dbReference type="PROSITE" id="PS50070"/>
    </source>
</evidence>
<dbReference type="InterPro" id="IPR018114">
    <property type="entry name" value="TRYPSIN_HIS"/>
</dbReference>
<comment type="subcellular location">
    <subcellularLocation>
        <location evidence="2">Secreted</location>
    </subcellularLocation>
</comment>
<evidence type="ECO:0000259" key="16">
    <source>
        <dbReference type="PROSITE" id="PS50287"/>
    </source>
</evidence>
<feature type="domain" description="SRCR" evidence="16">
    <location>
        <begin position="537"/>
        <end position="637"/>
    </location>
</feature>
<dbReference type="SUPFAM" id="SSF57440">
    <property type="entry name" value="Kringle-like"/>
    <property type="match status" value="1"/>
</dbReference>
<keyword evidence="18" id="KW-1185">Reference proteome</keyword>
<dbReference type="PRINTS" id="PR00258">
    <property type="entry name" value="SPERACTRCPTR"/>
</dbReference>
<dbReference type="Gene3D" id="3.10.250.10">
    <property type="entry name" value="SRCR-like domain"/>
    <property type="match status" value="4"/>
</dbReference>
<feature type="domain" description="SRCR" evidence="16">
    <location>
        <begin position="419"/>
        <end position="519"/>
    </location>
</feature>
<dbReference type="SMART" id="SM00020">
    <property type="entry name" value="Tryp_SPc"/>
    <property type="match status" value="1"/>
</dbReference>
<dbReference type="STRING" id="84645.A0A498LQZ7"/>
<dbReference type="PROSITE" id="PS00420">
    <property type="entry name" value="SRCR_1"/>
    <property type="match status" value="4"/>
</dbReference>
<dbReference type="GO" id="GO:0006508">
    <property type="term" value="P:proteolysis"/>
    <property type="evidence" value="ECO:0007669"/>
    <property type="project" value="UniProtKB-KW"/>
</dbReference>
<dbReference type="Pfam" id="PF00051">
    <property type="entry name" value="Kringle"/>
    <property type="match status" value="1"/>
</dbReference>
<dbReference type="InterPro" id="IPR001190">
    <property type="entry name" value="SRCR"/>
</dbReference>
<feature type="disulfide bond" evidence="12">
    <location>
        <begin position="272"/>
        <end position="282"/>
    </location>
</feature>
<dbReference type="PROSITE" id="PS50240">
    <property type="entry name" value="TRYPSIN_DOM"/>
    <property type="match status" value="1"/>
</dbReference>
<dbReference type="InterPro" id="IPR000001">
    <property type="entry name" value="Kringle"/>
</dbReference>
<dbReference type="PROSITE" id="PS00135">
    <property type="entry name" value="TRYPSIN_SER"/>
    <property type="match status" value="1"/>
</dbReference>
<proteinExistence type="predicted"/>
<keyword evidence="13" id="KW-0378">Hydrolase</keyword>
<keyword evidence="6" id="KW-0732">Signal</keyword>
<sequence>MRVGRYEGCVRVRDTTPQHRLDIIYQPTAGHGASHHSPWKPRLLYGIRAIVPFNPSEQRAFANTPCSGGGFLISDNDSDPYPEIGMDPRVWRMLALLGVFAVLLEVNGDDSYLNAVQNTVPLSCSEGFTELGYYNGTVSQTDSGSPCLKWTEFPDYVQQYPGRGLGEHNFCRNPDRESNPWCFFRQSSGAIGWAYCDCHQGAVRLAGGSSSKSGRLEVYLNGQWGSVCDTHWTDRDASVVCRQLGLGEIGTALQHSYFGPGSGLFHYARLGCRGDEKSLLECRSRKFVTSDCNHGNEAGVVCAPPEGNGPPLRLVGGEEDFEGRVEVFHDGRWGTICDDQWDDMDAEVVCRQLGLGGIPKAWSWAHFGQGSGPIQLDAVQCTGNELSLDECRHSGWEQHNCDHMEDAGVSCNPYTDGVVRLVDGDNPWEGRLEVYHSGDWGTVCDDSWTEQHAQVVCRQLGFRGGAEVAPAGVFGEGTGLILLDDVECEGSESSLLECKHSVWGRHDCSHSEDVGIRCHRVETNEVPLAPESTGPLVRLAGGDNRKEGRVEVFLNGEWGSVCDHGWNDVNAAVVCRQLGFTGVSKARPMGYFGAGKGTFHLINVRCTGKESFLGECPSKGQESHACKHGQDAGVVCDYLPEPEADIAVVGTHTCGMRAGAERRSKRIVGGYKSLRGDWPWQASLWLRSQSKGNQPLCGATLINSCWLLTAAHCFKRFGSDASRYVVKLGDYHTREQDDFERVLSPERIEVHRKYRTESWEHDVALIRLKGAEGKCVSFNPHTNAACLPAPGSKWGKRPASCVITGWGMTDTENPSTLLQAWVPLLPSWQCKKRYGERFTSHDMLCAGSMTSDLRKHADSCQGDSGGPLVCQGEAGRWVLTGVISWGHGCGDPSYPELHTPHDGAIMSTNVGTFTFKPTDDILFCFHLEHVPMGLTSAQRANTDYCAAQYCFDLL</sequence>
<accession>A0A498LQZ7</accession>
<feature type="domain" description="SRCR" evidence="16">
    <location>
        <begin position="203"/>
        <end position="303"/>
    </location>
</feature>
<feature type="disulfide bond" evidence="12">
    <location>
        <begin position="241"/>
        <end position="302"/>
    </location>
</feature>
<dbReference type="PROSITE" id="PS00021">
    <property type="entry name" value="KRINGLE_1"/>
    <property type="match status" value="1"/>
</dbReference>
<dbReference type="InterPro" id="IPR009003">
    <property type="entry name" value="Peptidase_S1_PA"/>
</dbReference>
<feature type="disulfide bond" evidence="12">
    <location>
        <begin position="337"/>
        <end position="401"/>
    </location>
</feature>
<dbReference type="PROSITE" id="PS50287">
    <property type="entry name" value="SRCR_2"/>
    <property type="match status" value="4"/>
</dbReference>
<evidence type="ECO:0000256" key="6">
    <source>
        <dbReference type="ARBA" id="ARBA00022729"/>
    </source>
</evidence>
<feature type="domain" description="SRCR" evidence="16">
    <location>
        <begin position="312"/>
        <end position="412"/>
    </location>
</feature>
<keyword evidence="7" id="KW-0677">Repeat</keyword>
<evidence type="ECO:0000256" key="10">
    <source>
        <dbReference type="ARBA" id="ARBA00030576"/>
    </source>
</evidence>
<dbReference type="GO" id="GO:0016020">
    <property type="term" value="C:membrane"/>
    <property type="evidence" value="ECO:0007669"/>
    <property type="project" value="InterPro"/>
</dbReference>
<dbReference type="InterPro" id="IPR001254">
    <property type="entry name" value="Trypsin_dom"/>
</dbReference>
<dbReference type="InterPro" id="IPR036772">
    <property type="entry name" value="SRCR-like_dom_sf"/>
</dbReference>
<dbReference type="Pfam" id="PF00089">
    <property type="entry name" value="Trypsin"/>
    <property type="match status" value="1"/>
</dbReference>
<evidence type="ECO:0000256" key="9">
    <source>
        <dbReference type="ARBA" id="ARBA00023180"/>
    </source>
</evidence>
<dbReference type="Gene3D" id="2.40.20.10">
    <property type="entry name" value="Plasminogen Kringle 4"/>
    <property type="match status" value="1"/>
</dbReference>
<evidence type="ECO:0000256" key="2">
    <source>
        <dbReference type="ARBA" id="ARBA00004613"/>
    </source>
</evidence>
<dbReference type="InterPro" id="IPR038178">
    <property type="entry name" value="Kringle_sf"/>
</dbReference>
<feature type="domain" description="Peptidase S1" evidence="15">
    <location>
        <begin position="667"/>
        <end position="913"/>
    </location>
</feature>
<feature type="disulfide bond" evidence="12">
    <location>
        <begin position="381"/>
        <end position="391"/>
    </location>
</feature>
<dbReference type="SMART" id="SM00130">
    <property type="entry name" value="KR"/>
    <property type="match status" value="1"/>
</dbReference>
<dbReference type="InterPro" id="IPR001314">
    <property type="entry name" value="Peptidase_S1A"/>
</dbReference>
<evidence type="ECO:0000256" key="3">
    <source>
        <dbReference type="ARBA" id="ARBA00017669"/>
    </source>
</evidence>
<evidence type="ECO:0000256" key="1">
    <source>
        <dbReference type="ARBA" id="ARBA00002744"/>
    </source>
</evidence>
<dbReference type="EMBL" id="QBIY01013217">
    <property type="protein sequence ID" value="RXN10152.1"/>
    <property type="molecule type" value="Genomic_DNA"/>
</dbReference>
<comment type="caution">
    <text evidence="11">Lacks conserved residue(s) required for the propagation of feature annotation.</text>
</comment>
<evidence type="ECO:0000256" key="7">
    <source>
        <dbReference type="ARBA" id="ARBA00022737"/>
    </source>
</evidence>
<keyword evidence="5 11" id="KW-0420">Kringle</keyword>
<evidence type="ECO:0000256" key="8">
    <source>
        <dbReference type="ARBA" id="ARBA00023157"/>
    </source>
</evidence>
<dbReference type="InterPro" id="IPR043504">
    <property type="entry name" value="Peptidase_S1_PA_chymotrypsin"/>
</dbReference>
<evidence type="ECO:0000256" key="5">
    <source>
        <dbReference type="ARBA" id="ARBA00022572"/>
    </source>
</evidence>
<feature type="disulfide bond" evidence="12">
    <location>
        <begin position="457"/>
        <end position="518"/>
    </location>
</feature>
<dbReference type="PANTHER" id="PTHR48071:SF18">
    <property type="entry name" value="DELETED IN MALIGNANT BRAIN TUMORS 1 PROTEIN-RELATED"/>
    <property type="match status" value="1"/>
</dbReference>
<evidence type="ECO:0000313" key="18">
    <source>
        <dbReference type="Proteomes" id="UP000290572"/>
    </source>
</evidence>
<dbReference type="CDD" id="cd00190">
    <property type="entry name" value="Tryp_SPc"/>
    <property type="match status" value="1"/>
</dbReference>